<keyword evidence="3" id="KW-1185">Reference proteome</keyword>
<proteinExistence type="predicted"/>
<dbReference type="Gene3D" id="1.25.40.10">
    <property type="entry name" value="Tetratricopeptide repeat domain"/>
    <property type="match status" value="1"/>
</dbReference>
<dbReference type="Proteomes" id="UP000603940">
    <property type="component" value="Unassembled WGS sequence"/>
</dbReference>
<accession>A0ABR7RA98</accession>
<evidence type="ECO:0000313" key="2">
    <source>
        <dbReference type="EMBL" id="MBC9178623.1"/>
    </source>
</evidence>
<name>A0ABR7RA98_9PROT</name>
<feature type="compositionally biased region" description="Low complexity" evidence="1">
    <location>
        <begin position="151"/>
        <end position="165"/>
    </location>
</feature>
<organism evidence="2 3">
    <name type="scientific">Pseudoroseomonas ludipueritiae</name>
    <dbReference type="NCBI Taxonomy" id="198093"/>
    <lineage>
        <taxon>Bacteria</taxon>
        <taxon>Pseudomonadati</taxon>
        <taxon>Pseudomonadota</taxon>
        <taxon>Alphaproteobacteria</taxon>
        <taxon>Acetobacterales</taxon>
        <taxon>Acetobacteraceae</taxon>
        <taxon>Pseudoroseomonas</taxon>
    </lineage>
</organism>
<dbReference type="EMBL" id="JACTUZ010000088">
    <property type="protein sequence ID" value="MBC9178623.1"/>
    <property type="molecule type" value="Genomic_DNA"/>
</dbReference>
<reference evidence="2 3" key="1">
    <citation type="journal article" date="2009" name="Int. J. Syst. Evol. Microbiol.">
        <title>Transfer of Teichococcus ludipueritiae and Muricoccus roseus to the genus Roseomonas, as Roseomonas ludipueritiae comb. nov. and Roseomonas rosea comb. nov., respectively, and emended description of the genus Roseomonas.</title>
        <authorList>
            <person name="Sanchez-Porro C."/>
            <person name="Gallego V."/>
            <person name="Busse H.J."/>
            <person name="Kampfer P."/>
            <person name="Ventosa A."/>
        </authorList>
    </citation>
    <scope>NUCLEOTIDE SEQUENCE [LARGE SCALE GENOMIC DNA]</scope>
    <source>
        <strain evidence="2 3">DSM 14915</strain>
    </source>
</reference>
<feature type="compositionally biased region" description="Pro residues" evidence="1">
    <location>
        <begin position="166"/>
        <end position="179"/>
    </location>
</feature>
<protein>
    <recommendedName>
        <fullName evidence="4">Tetratricopeptide repeat protein</fullName>
    </recommendedName>
</protein>
<feature type="compositionally biased region" description="Low complexity" evidence="1">
    <location>
        <begin position="180"/>
        <end position="192"/>
    </location>
</feature>
<evidence type="ECO:0000256" key="1">
    <source>
        <dbReference type="SAM" id="MobiDB-lite"/>
    </source>
</evidence>
<sequence>MSLETELLRQAAEMAGERGDWNTASRFFRELAEDQPEDPSAHLQLAHALAEAGRPEAAAYPLLSALALAPADPAVLHAFARQGLRSGRPAEALAFFRAALSQAPEDEAAAQQVRRLEATLPAMTPELSAHLVLARVAVARGEDAAAPHASLQEAGLGLAELQAAPSQPPTPPEPAPEPVAEPAQALAEVLEA</sequence>
<evidence type="ECO:0008006" key="4">
    <source>
        <dbReference type="Google" id="ProtNLM"/>
    </source>
</evidence>
<dbReference type="InterPro" id="IPR011990">
    <property type="entry name" value="TPR-like_helical_dom_sf"/>
</dbReference>
<comment type="caution">
    <text evidence="2">The sequence shown here is derived from an EMBL/GenBank/DDBJ whole genome shotgun (WGS) entry which is preliminary data.</text>
</comment>
<gene>
    <name evidence="2" type="ORF">IBL25_16885</name>
</gene>
<feature type="region of interest" description="Disordered" evidence="1">
    <location>
        <begin position="148"/>
        <end position="192"/>
    </location>
</feature>
<evidence type="ECO:0000313" key="3">
    <source>
        <dbReference type="Proteomes" id="UP000603940"/>
    </source>
</evidence>
<dbReference type="SUPFAM" id="SSF48452">
    <property type="entry name" value="TPR-like"/>
    <property type="match status" value="1"/>
</dbReference>
<feature type="non-terminal residue" evidence="2">
    <location>
        <position position="192"/>
    </location>
</feature>